<gene>
    <name evidence="2" type="ORF">AAP_00365</name>
</gene>
<comment type="caution">
    <text evidence="2">The sequence shown here is derived from an EMBL/GenBank/DDBJ whole genome shotgun (WGS) entry which is preliminary data.</text>
</comment>
<feature type="chain" id="PRO_5007896357" evidence="1">
    <location>
        <begin position="22"/>
        <end position="152"/>
    </location>
</feature>
<evidence type="ECO:0000313" key="3">
    <source>
        <dbReference type="Proteomes" id="UP000242877"/>
    </source>
</evidence>
<protein>
    <submittedName>
        <fullName evidence="2">Concanavalin A-like lectin/glucanase, subgroup</fullName>
    </submittedName>
</protein>
<dbReference type="Proteomes" id="UP000242877">
    <property type="component" value="Unassembled WGS sequence"/>
</dbReference>
<keyword evidence="1" id="KW-0732">Signal</keyword>
<dbReference type="VEuPathDB" id="FungiDB:AAP_00365"/>
<organism evidence="2 3">
    <name type="scientific">Ascosphaera apis ARSEF 7405</name>
    <dbReference type="NCBI Taxonomy" id="392613"/>
    <lineage>
        <taxon>Eukaryota</taxon>
        <taxon>Fungi</taxon>
        <taxon>Dikarya</taxon>
        <taxon>Ascomycota</taxon>
        <taxon>Pezizomycotina</taxon>
        <taxon>Eurotiomycetes</taxon>
        <taxon>Eurotiomycetidae</taxon>
        <taxon>Onygenales</taxon>
        <taxon>Ascosphaeraceae</taxon>
        <taxon>Ascosphaera</taxon>
    </lineage>
</organism>
<feature type="signal peptide" evidence="1">
    <location>
        <begin position="1"/>
        <end position="21"/>
    </location>
</feature>
<dbReference type="SUPFAM" id="SSF49899">
    <property type="entry name" value="Concanavalin A-like lectins/glucanases"/>
    <property type="match status" value="1"/>
</dbReference>
<keyword evidence="3" id="KW-1185">Reference proteome</keyword>
<evidence type="ECO:0000313" key="2">
    <source>
        <dbReference type="EMBL" id="KZZ98104.1"/>
    </source>
</evidence>
<dbReference type="OrthoDB" id="25131at2759"/>
<reference evidence="2 3" key="1">
    <citation type="journal article" date="2016" name="Genome Biol. Evol.">
        <title>Divergent and convergent evolution of fungal pathogenicity.</title>
        <authorList>
            <person name="Shang Y."/>
            <person name="Xiao G."/>
            <person name="Zheng P."/>
            <person name="Cen K."/>
            <person name="Zhan S."/>
            <person name="Wang C."/>
        </authorList>
    </citation>
    <scope>NUCLEOTIDE SEQUENCE [LARGE SCALE GENOMIC DNA]</scope>
    <source>
        <strain evidence="2 3">ARSEF 7405</strain>
    </source>
</reference>
<dbReference type="AlphaFoldDB" id="A0A168DTW9"/>
<dbReference type="InterPro" id="IPR013320">
    <property type="entry name" value="ConA-like_dom_sf"/>
</dbReference>
<dbReference type="EMBL" id="AZGZ01000001">
    <property type="protein sequence ID" value="KZZ98104.1"/>
    <property type="molecule type" value="Genomic_DNA"/>
</dbReference>
<proteinExistence type="predicted"/>
<dbReference type="PANTHER" id="PTHR38121:SF2">
    <property type="entry name" value="ACYLTRANSFERASE 3 DOMAIN-CONTAINING PROTEIN"/>
    <property type="match status" value="1"/>
</dbReference>
<dbReference type="GO" id="GO:0030246">
    <property type="term" value="F:carbohydrate binding"/>
    <property type="evidence" value="ECO:0007669"/>
    <property type="project" value="UniProtKB-KW"/>
</dbReference>
<sequence>MARKTTLLLAILSLFSAAVEASCECGFLMNGTNDYFTHILYNNFTFYRSTKVASLSPAFSRDWDVQRWAREPKNWATPLPIVNKEDNIFIRDGHLMLKQDAYSLNDVLFGKNVSVASMVSKRNDFFHGSFRIDLALVGATGGSVVGFFWYKV</sequence>
<dbReference type="PANTHER" id="PTHR38121">
    <property type="entry name" value="GH16 DOMAIN-CONTAINING PROTEIN"/>
    <property type="match status" value="1"/>
</dbReference>
<evidence type="ECO:0000256" key="1">
    <source>
        <dbReference type="SAM" id="SignalP"/>
    </source>
</evidence>
<keyword evidence="2" id="KW-0430">Lectin</keyword>
<name>A0A168DTW9_9EURO</name>
<accession>A0A168DTW9</accession>